<evidence type="ECO:0000256" key="1">
    <source>
        <dbReference type="SAM" id="MobiDB-lite"/>
    </source>
</evidence>
<feature type="compositionally biased region" description="Basic and acidic residues" evidence="1">
    <location>
        <begin position="71"/>
        <end position="82"/>
    </location>
</feature>
<gene>
    <name evidence="2" type="primary">13</name>
    <name evidence="2" type="ORF">HRTV4_13</name>
</gene>
<dbReference type="Proteomes" id="UP000202022">
    <property type="component" value="Segment"/>
</dbReference>
<accession>R4TKB2</accession>
<proteinExistence type="predicted"/>
<dbReference type="EMBL" id="KC292023">
    <property type="protein sequence ID" value="AGM11107.1"/>
    <property type="molecule type" value="Genomic_DNA"/>
</dbReference>
<keyword evidence="3" id="KW-1185">Reference proteome</keyword>
<evidence type="ECO:0000313" key="2">
    <source>
        <dbReference type="EMBL" id="AGM11107.1"/>
    </source>
</evidence>
<feature type="region of interest" description="Disordered" evidence="1">
    <location>
        <begin position="1"/>
        <end position="20"/>
    </location>
</feature>
<organism evidence="2 3">
    <name type="scientific">Halorubrum tailed virus 4</name>
    <dbReference type="NCBI Taxonomy" id="1273752"/>
    <lineage>
        <taxon>Viruses</taxon>
        <taxon>Duplodnaviria</taxon>
        <taxon>Heunggongvirae</taxon>
        <taxon>Uroviricota</taxon>
        <taxon>Caudoviricetes</taxon>
        <taxon>Kirjokansivirales</taxon>
        <taxon>Haloferuviridae</taxon>
        <taxon>Saldibavirus</taxon>
        <taxon>Saldibavirus natrii</taxon>
        <taxon>Saldibavirus HRTV4</taxon>
    </lineage>
</organism>
<dbReference type="RefSeq" id="YP_008059502.1">
    <property type="nucleotide sequence ID" value="NC_021329.1"/>
</dbReference>
<dbReference type="KEGG" id="vg:16194387"/>
<name>R4TKB2_9CAUD</name>
<reference evidence="2 3" key="1">
    <citation type="submission" date="2012-12" db="EMBL/GenBank/DDBJ databases">
        <authorList>
            <person name="Sencilo A."/>
            <person name="Jacobs-Sera D."/>
            <person name="Russell D.A."/>
            <person name="Ko C."/>
            <person name="Atanasova N."/>
            <person name="Osterlund E."/>
            <person name="Oksanen H.M."/>
            <person name="Bamford D.H."/>
            <person name="Hatfull G.F."/>
            <person name="Roine E."/>
            <person name="Hendrix R.W."/>
        </authorList>
    </citation>
    <scope>NUCLEOTIDE SEQUENCE [LARGE SCALE GENOMIC DNA]</scope>
</reference>
<sequence>MSQPSKPDGTDPRIVVPDEDEETVKIAYGYSTGKTYHTANCAVTERMSDPNHVPVSVAKWKGYSKCKRCDEREGGEGYEHPGKGPQDGPNASQLLQGISPVACVQLRALLLDGASRQEAADTLGVGKSTVGRHALGKCNCGHDAHTLTHTSDGYVTTDEGGLRTYITGVTPITDTVCDMLRRAVVREGVTATHLADVYGVSNDAVTRHARGRCDHDSAITPATFDRTANEWVTQEADE</sequence>
<evidence type="ECO:0000313" key="3">
    <source>
        <dbReference type="Proteomes" id="UP000202022"/>
    </source>
</evidence>
<dbReference type="GeneID" id="16194387"/>
<feature type="region of interest" description="Disordered" evidence="1">
    <location>
        <begin position="71"/>
        <end position="93"/>
    </location>
</feature>
<protein>
    <submittedName>
        <fullName evidence="2">Uncharacterized protein</fullName>
    </submittedName>
</protein>